<name>A0A1V6S281_9EURO</name>
<proteinExistence type="predicted"/>
<organism evidence="1 2">
    <name type="scientific">Penicillium vulpinum</name>
    <dbReference type="NCBI Taxonomy" id="29845"/>
    <lineage>
        <taxon>Eukaryota</taxon>
        <taxon>Fungi</taxon>
        <taxon>Dikarya</taxon>
        <taxon>Ascomycota</taxon>
        <taxon>Pezizomycotina</taxon>
        <taxon>Eurotiomycetes</taxon>
        <taxon>Eurotiomycetidae</taxon>
        <taxon>Eurotiales</taxon>
        <taxon>Aspergillaceae</taxon>
        <taxon>Penicillium</taxon>
    </lineage>
</organism>
<keyword evidence="2" id="KW-1185">Reference proteome</keyword>
<sequence length="45" mass="5099">MLLSKSSHDASLTSGDYDKRTNIYPCIKLEGEEGEDLEKRTYNCS</sequence>
<reference evidence="2" key="1">
    <citation type="journal article" date="2017" name="Nat. Microbiol.">
        <title>Global analysis of biosynthetic gene clusters reveals vast potential of secondary metabolite production in Penicillium species.</title>
        <authorList>
            <person name="Nielsen J.C."/>
            <person name="Grijseels S."/>
            <person name="Prigent S."/>
            <person name="Ji B."/>
            <person name="Dainat J."/>
            <person name="Nielsen K.F."/>
            <person name="Frisvad J.C."/>
            <person name="Workman M."/>
            <person name="Nielsen J."/>
        </authorList>
    </citation>
    <scope>NUCLEOTIDE SEQUENCE [LARGE SCALE GENOMIC DNA]</scope>
    <source>
        <strain evidence="2">IBT 29486</strain>
    </source>
</reference>
<accession>A0A1V6S281</accession>
<comment type="caution">
    <text evidence="1">The sequence shown here is derived from an EMBL/GenBank/DDBJ whole genome shotgun (WGS) entry which is preliminary data.</text>
</comment>
<dbReference type="EMBL" id="MDYP01000011">
    <property type="protein sequence ID" value="OQE07968.1"/>
    <property type="molecule type" value="Genomic_DNA"/>
</dbReference>
<evidence type="ECO:0000313" key="1">
    <source>
        <dbReference type="EMBL" id="OQE07968.1"/>
    </source>
</evidence>
<evidence type="ECO:0000313" key="2">
    <source>
        <dbReference type="Proteomes" id="UP000191518"/>
    </source>
</evidence>
<dbReference type="AlphaFoldDB" id="A0A1V6S281"/>
<dbReference type="Proteomes" id="UP000191518">
    <property type="component" value="Unassembled WGS sequence"/>
</dbReference>
<protein>
    <submittedName>
        <fullName evidence="1">Uncharacterized protein</fullName>
    </submittedName>
</protein>
<gene>
    <name evidence="1" type="ORF">PENVUL_c011G07774</name>
</gene>